<feature type="repeat" description="ANK" evidence="3">
    <location>
        <begin position="37"/>
        <end position="66"/>
    </location>
</feature>
<evidence type="ECO:0000256" key="1">
    <source>
        <dbReference type="ARBA" id="ARBA00022737"/>
    </source>
</evidence>
<feature type="compositionally biased region" description="Polar residues" evidence="4">
    <location>
        <begin position="94"/>
        <end position="107"/>
    </location>
</feature>
<dbReference type="PRINTS" id="PR01415">
    <property type="entry name" value="ANKYRIN"/>
</dbReference>
<dbReference type="Gene3D" id="1.25.40.20">
    <property type="entry name" value="Ankyrin repeat-containing domain"/>
    <property type="match status" value="1"/>
</dbReference>
<evidence type="ECO:0000256" key="2">
    <source>
        <dbReference type="ARBA" id="ARBA00023043"/>
    </source>
</evidence>
<dbReference type="Proteomes" id="UP000030151">
    <property type="component" value="Unassembled WGS sequence"/>
</dbReference>
<reference evidence="5 6" key="1">
    <citation type="submission" date="2014-02" db="EMBL/GenBank/DDBJ databases">
        <title>The genome sequence of the entomopathogenic fungus Metarhizium robertsii ARSEF 2575.</title>
        <authorList>
            <person name="Giuliano Garisto Donzelli B."/>
            <person name="Roe B.A."/>
            <person name="Macmil S.L."/>
            <person name="Krasnoff S.B."/>
            <person name="Gibson D.M."/>
        </authorList>
    </citation>
    <scope>NUCLEOTIDE SEQUENCE [LARGE SCALE GENOMIC DNA]</scope>
    <source>
        <strain evidence="5 6">ARSEF 2575</strain>
    </source>
</reference>
<organism evidence="5 6">
    <name type="scientific">Metarhizium robertsii</name>
    <dbReference type="NCBI Taxonomy" id="568076"/>
    <lineage>
        <taxon>Eukaryota</taxon>
        <taxon>Fungi</taxon>
        <taxon>Dikarya</taxon>
        <taxon>Ascomycota</taxon>
        <taxon>Pezizomycotina</taxon>
        <taxon>Sordariomycetes</taxon>
        <taxon>Hypocreomycetidae</taxon>
        <taxon>Hypocreales</taxon>
        <taxon>Clavicipitaceae</taxon>
        <taxon>Metarhizium</taxon>
    </lineage>
</organism>
<accession>A0A0A1UQK4</accession>
<feature type="region of interest" description="Disordered" evidence="4">
    <location>
        <begin position="94"/>
        <end position="124"/>
    </location>
</feature>
<dbReference type="PROSITE" id="PS50297">
    <property type="entry name" value="ANK_REP_REGION"/>
    <property type="match status" value="2"/>
</dbReference>
<dbReference type="EMBL" id="JELW01000029">
    <property type="protein sequence ID" value="EXU98136.1"/>
    <property type="molecule type" value="Genomic_DNA"/>
</dbReference>
<evidence type="ECO:0000313" key="5">
    <source>
        <dbReference type="EMBL" id="EXU98136.1"/>
    </source>
</evidence>
<comment type="caution">
    <text evidence="5">The sequence shown here is derived from an EMBL/GenBank/DDBJ whole genome shotgun (WGS) entry which is preliminary data.</text>
</comment>
<evidence type="ECO:0000256" key="4">
    <source>
        <dbReference type="SAM" id="MobiDB-lite"/>
    </source>
</evidence>
<protein>
    <submittedName>
        <fullName evidence="5">Ankyrin repeat protein</fullName>
    </submittedName>
</protein>
<proteinExistence type="predicted"/>
<evidence type="ECO:0000256" key="3">
    <source>
        <dbReference type="PROSITE-ProRule" id="PRU00023"/>
    </source>
</evidence>
<gene>
    <name evidence="5" type="ORF">X797_008743</name>
</gene>
<dbReference type="Pfam" id="PF12796">
    <property type="entry name" value="Ank_2"/>
    <property type="match status" value="1"/>
</dbReference>
<dbReference type="AlphaFoldDB" id="A0A0A1UQK4"/>
<dbReference type="PANTHER" id="PTHR24171">
    <property type="entry name" value="ANKYRIN REPEAT DOMAIN-CONTAINING PROTEIN 39-RELATED"/>
    <property type="match status" value="1"/>
</dbReference>
<dbReference type="HOGENOM" id="CLU_000134_45_8_1"/>
<sequence length="124" mass="12930">PYGNALQAASFRGHLEIVKLLLDKGADVNAQGGLYGTTLHAASSGGHLEIVQLLLDKGADVNAQGGEYGTALQGASSRGHLEIVQLLQGRGAITSSSKWSGSRSPMNLTKKLRVVSPEPSNHTQ</sequence>
<dbReference type="SMART" id="SM00248">
    <property type="entry name" value="ANK"/>
    <property type="match status" value="3"/>
</dbReference>
<feature type="repeat" description="ANK" evidence="3">
    <location>
        <begin position="4"/>
        <end position="33"/>
    </location>
</feature>
<dbReference type="SUPFAM" id="SSF48403">
    <property type="entry name" value="Ankyrin repeat"/>
    <property type="match status" value="1"/>
</dbReference>
<dbReference type="InterPro" id="IPR002110">
    <property type="entry name" value="Ankyrin_rpt"/>
</dbReference>
<name>A0A0A1UQK4_9HYPO</name>
<keyword evidence="1" id="KW-0677">Repeat</keyword>
<feature type="non-terminal residue" evidence="5">
    <location>
        <position position="1"/>
    </location>
</feature>
<dbReference type="PROSITE" id="PS50088">
    <property type="entry name" value="ANK_REPEAT"/>
    <property type="match status" value="2"/>
</dbReference>
<dbReference type="InterPro" id="IPR036770">
    <property type="entry name" value="Ankyrin_rpt-contain_sf"/>
</dbReference>
<evidence type="ECO:0000313" key="6">
    <source>
        <dbReference type="Proteomes" id="UP000030151"/>
    </source>
</evidence>
<keyword evidence="2 3" id="KW-0040">ANK repeat</keyword>